<gene>
    <name evidence="2" type="ORF">PZE19_12250</name>
</gene>
<dbReference type="EMBL" id="JARRAG010000002">
    <property type="protein sequence ID" value="MDG3004549.1"/>
    <property type="molecule type" value="Genomic_DNA"/>
</dbReference>
<dbReference type="NCBIfam" id="TIGR02595">
    <property type="entry name" value="PEP_CTERM"/>
    <property type="match status" value="1"/>
</dbReference>
<dbReference type="RefSeq" id="WP_277860904.1">
    <property type="nucleotide sequence ID" value="NZ_JARRAG010000002.1"/>
</dbReference>
<keyword evidence="3" id="KW-1185">Reference proteome</keyword>
<sequence length="230" mass="23654">MTRRFVFGLAAGLLALGLGSFETRAGLIPLPSSLATLEVAGNFADVANLRFSDFTYSVSPIATPPAAGGVTVNAFTSVPGEPGISFNGAFFAAANTIVDYAITYIVTTTDGSLISDAYLSLSGFANFGGDGRVAIGETIYDTVGNVISEVPFSVFTPGMTVDTTLLLPPQRTIVVHKDITVFGGSEGAVFSFANQGFSTTSVPEPGSMALLGIGLIGLLAARRRLRPASA</sequence>
<accession>A0ABT6FAU1</accession>
<proteinExistence type="predicted"/>
<name>A0ABT6FAU1_9BACT</name>
<dbReference type="Proteomes" id="UP001216907">
    <property type="component" value="Unassembled WGS sequence"/>
</dbReference>
<dbReference type="Pfam" id="PF07589">
    <property type="entry name" value="PEP-CTERM"/>
    <property type="match status" value="1"/>
</dbReference>
<evidence type="ECO:0000313" key="3">
    <source>
        <dbReference type="Proteomes" id="UP001216907"/>
    </source>
</evidence>
<evidence type="ECO:0000259" key="1">
    <source>
        <dbReference type="Pfam" id="PF07589"/>
    </source>
</evidence>
<comment type="caution">
    <text evidence="2">The sequence shown here is derived from an EMBL/GenBank/DDBJ whole genome shotgun (WGS) entry which is preliminary data.</text>
</comment>
<reference evidence="2 3" key="1">
    <citation type="submission" date="2023-03" db="EMBL/GenBank/DDBJ databases">
        <title>Paludisphaera mucosa sp. nov. a novel planctomycete from northern fen.</title>
        <authorList>
            <person name="Ivanova A."/>
        </authorList>
    </citation>
    <scope>NUCLEOTIDE SEQUENCE [LARGE SCALE GENOMIC DNA]</scope>
    <source>
        <strain evidence="2 3">Pla2</strain>
    </source>
</reference>
<protein>
    <submittedName>
        <fullName evidence="2">PEP-CTERM sorting domain-containing protein</fullName>
    </submittedName>
</protein>
<organism evidence="2 3">
    <name type="scientific">Paludisphaera mucosa</name>
    <dbReference type="NCBI Taxonomy" id="3030827"/>
    <lineage>
        <taxon>Bacteria</taxon>
        <taxon>Pseudomonadati</taxon>
        <taxon>Planctomycetota</taxon>
        <taxon>Planctomycetia</taxon>
        <taxon>Isosphaerales</taxon>
        <taxon>Isosphaeraceae</taxon>
        <taxon>Paludisphaera</taxon>
    </lineage>
</organism>
<dbReference type="InterPro" id="IPR013424">
    <property type="entry name" value="Ice-binding_C"/>
</dbReference>
<feature type="domain" description="Ice-binding protein C-terminal" evidence="1">
    <location>
        <begin position="201"/>
        <end position="224"/>
    </location>
</feature>
<evidence type="ECO:0000313" key="2">
    <source>
        <dbReference type="EMBL" id="MDG3004549.1"/>
    </source>
</evidence>